<protein>
    <submittedName>
        <fullName evidence="3">Uncharacterized protein</fullName>
    </submittedName>
</protein>
<dbReference type="Proteomes" id="UP000091820">
    <property type="component" value="Unassembled WGS sequence"/>
</dbReference>
<feature type="compositionally biased region" description="Basic and acidic residues" evidence="2">
    <location>
        <begin position="277"/>
        <end position="304"/>
    </location>
</feature>
<dbReference type="EnsemblMetazoa" id="GBRI025628-RA">
    <property type="protein sequence ID" value="GBRI025628-PA"/>
    <property type="gene ID" value="GBRI025628"/>
</dbReference>
<evidence type="ECO:0000256" key="2">
    <source>
        <dbReference type="SAM" id="MobiDB-lite"/>
    </source>
</evidence>
<feature type="region of interest" description="Disordered" evidence="2">
    <location>
        <begin position="169"/>
        <end position="196"/>
    </location>
</feature>
<dbReference type="AlphaFoldDB" id="A0A1A9WN22"/>
<evidence type="ECO:0000313" key="4">
    <source>
        <dbReference type="Proteomes" id="UP000091820"/>
    </source>
</evidence>
<reference evidence="4" key="1">
    <citation type="submission" date="2014-03" db="EMBL/GenBank/DDBJ databases">
        <authorList>
            <person name="Aksoy S."/>
            <person name="Warren W."/>
            <person name="Wilson R.K."/>
        </authorList>
    </citation>
    <scope>NUCLEOTIDE SEQUENCE [LARGE SCALE GENOMIC DNA]</scope>
    <source>
        <strain evidence="4">IAEA</strain>
    </source>
</reference>
<feature type="compositionally biased region" description="Acidic residues" evidence="2">
    <location>
        <begin position="379"/>
        <end position="390"/>
    </location>
</feature>
<dbReference type="VEuPathDB" id="VectorBase:GBRI025628"/>
<feature type="compositionally biased region" description="Basic and acidic residues" evidence="2">
    <location>
        <begin position="75"/>
        <end position="96"/>
    </location>
</feature>
<feature type="region of interest" description="Disordered" evidence="2">
    <location>
        <begin position="273"/>
        <end position="325"/>
    </location>
</feature>
<evidence type="ECO:0000313" key="3">
    <source>
        <dbReference type="EnsemblMetazoa" id="GBRI025628-PA"/>
    </source>
</evidence>
<feature type="compositionally biased region" description="Basic and acidic residues" evidence="2">
    <location>
        <begin position="182"/>
        <end position="196"/>
    </location>
</feature>
<keyword evidence="1" id="KW-0175">Coiled coil</keyword>
<feature type="compositionally biased region" description="Basic and acidic residues" evidence="2">
    <location>
        <begin position="350"/>
        <end position="359"/>
    </location>
</feature>
<keyword evidence="4" id="KW-1185">Reference proteome</keyword>
<name>A0A1A9WN22_9MUSC</name>
<feature type="coiled-coil region" evidence="1">
    <location>
        <begin position="203"/>
        <end position="234"/>
    </location>
</feature>
<accession>A0A1A9WN22</accession>
<proteinExistence type="predicted"/>
<evidence type="ECO:0000256" key="1">
    <source>
        <dbReference type="SAM" id="Coils"/>
    </source>
</evidence>
<sequence>MTLELLRDISFLVENYGDSLISGVYGGFKGLVADSIKFIVILIGIFGIWQGIFQIAPERLESLKIEVILPPPDKITPKNETHKNEKKDETPTKDEQTTVSKELLTDSDYRKVVDNDEITKDEFRTLLEKEIAMSTVPILIAGQNKDDMHEAIIKNEDLLTILEKEAQQLNIPTTSKGPESANAKHERDDDKQEIKPEELFTILEREYEKNDEEKMEKEELLTLLDREAQQLKETISPDGLITDVKDNIDDKQEIKEEELSTILNREAQQLITANERLTSRSEDRRDDEQERERPNENWIRRLEREVEESNEPAINQSGHTPEMDQYTFNEGDEEIWLDDDDEEWHRTFAREQRDLRRDQLNQPYPFPRPKDHVPRREDEYDQANDTDEELTLLLEREADVIIRR</sequence>
<feature type="region of interest" description="Disordered" evidence="2">
    <location>
        <begin position="350"/>
        <end position="391"/>
    </location>
</feature>
<reference evidence="3" key="2">
    <citation type="submission" date="2020-05" db="UniProtKB">
        <authorList>
            <consortium name="EnsemblMetazoa"/>
        </authorList>
    </citation>
    <scope>IDENTIFICATION</scope>
    <source>
        <strain evidence="3">IAEA</strain>
    </source>
</reference>
<feature type="region of interest" description="Disordered" evidence="2">
    <location>
        <begin position="74"/>
        <end position="99"/>
    </location>
</feature>
<feature type="compositionally biased region" description="Basic and acidic residues" evidence="2">
    <location>
        <begin position="368"/>
        <end position="378"/>
    </location>
</feature>
<organism evidence="3 4">
    <name type="scientific">Glossina brevipalpis</name>
    <dbReference type="NCBI Taxonomy" id="37001"/>
    <lineage>
        <taxon>Eukaryota</taxon>
        <taxon>Metazoa</taxon>
        <taxon>Ecdysozoa</taxon>
        <taxon>Arthropoda</taxon>
        <taxon>Hexapoda</taxon>
        <taxon>Insecta</taxon>
        <taxon>Pterygota</taxon>
        <taxon>Neoptera</taxon>
        <taxon>Endopterygota</taxon>
        <taxon>Diptera</taxon>
        <taxon>Brachycera</taxon>
        <taxon>Muscomorpha</taxon>
        <taxon>Hippoboscoidea</taxon>
        <taxon>Glossinidae</taxon>
        <taxon>Glossina</taxon>
    </lineage>
</organism>